<evidence type="ECO:0000256" key="1">
    <source>
        <dbReference type="SAM" id="MobiDB-lite"/>
    </source>
</evidence>
<feature type="domain" description="Protein HGH1 N-terminal" evidence="2">
    <location>
        <begin position="73"/>
        <end position="311"/>
    </location>
</feature>
<feature type="region of interest" description="Disordered" evidence="1">
    <location>
        <begin position="369"/>
        <end position="395"/>
    </location>
</feature>
<feature type="compositionally biased region" description="Basic and acidic residues" evidence="1">
    <location>
        <begin position="369"/>
        <end position="381"/>
    </location>
</feature>
<dbReference type="AlphaFoldDB" id="A0AAV5AA01"/>
<dbReference type="InterPro" id="IPR007206">
    <property type="entry name" value="Protein_HGH1_C"/>
</dbReference>
<organism evidence="4 5">
    <name type="scientific">Clathrus columnatus</name>
    <dbReference type="NCBI Taxonomy" id="1419009"/>
    <lineage>
        <taxon>Eukaryota</taxon>
        <taxon>Fungi</taxon>
        <taxon>Dikarya</taxon>
        <taxon>Basidiomycota</taxon>
        <taxon>Agaricomycotina</taxon>
        <taxon>Agaricomycetes</taxon>
        <taxon>Phallomycetidae</taxon>
        <taxon>Phallales</taxon>
        <taxon>Clathraceae</taxon>
        <taxon>Clathrus</taxon>
    </lineage>
</organism>
<dbReference type="Pfam" id="PF04064">
    <property type="entry name" value="DUF384"/>
    <property type="match status" value="1"/>
</dbReference>
<accession>A0AAV5AA01</accession>
<sequence>MEAQLQEFLHDKNPNVRQIALENLLGQTPAGSPYRNIFFKGLKNGSGISNGTTSKDTDISRDLKLLCRDQLHPPSILADLAAMLLSNLTSQQSVCSTLLSLKIPIIIDQSLSYGFYPTQSRSGTSETPSLLTSGIKEVVALPLLLDAFSTSAKVEGSGSTASLSTRKGELHFLSSVFANLSLTPNGRLFFLTPISVDLLGPNTNSKQVEYPISKVISFTEHKDTIRRGGVAAVIKNCCFHAQAHKALLSLEDTEVSVPPSTVKAPGVNILPAILLPLTGPEELDLEDQEKLPAILQFMPSTKRRESDGLVRLTHVESLLLLCTTRWGREFLRSNGTYEIVRVMYETEPIEKISEHVERLVNLLKRDESEETLKTDDEIEKSQEEEDSEDERITEV</sequence>
<dbReference type="Proteomes" id="UP001050691">
    <property type="component" value="Unassembled WGS sequence"/>
</dbReference>
<feature type="domain" description="Protein HGH1 C-terminal" evidence="3">
    <location>
        <begin position="317"/>
        <end position="370"/>
    </location>
</feature>
<gene>
    <name evidence="4" type="ORF">Clacol_005679</name>
</gene>
<dbReference type="Pfam" id="PF04063">
    <property type="entry name" value="DUF383"/>
    <property type="match status" value="1"/>
</dbReference>
<evidence type="ECO:0000259" key="3">
    <source>
        <dbReference type="Pfam" id="PF04064"/>
    </source>
</evidence>
<evidence type="ECO:0000259" key="2">
    <source>
        <dbReference type="Pfam" id="PF04063"/>
    </source>
</evidence>
<comment type="caution">
    <text evidence="4">The sequence shown here is derived from an EMBL/GenBank/DDBJ whole genome shotgun (WGS) entry which is preliminary data.</text>
</comment>
<dbReference type="PANTHER" id="PTHR13387:SF9">
    <property type="entry name" value="PROTEIN HGH1 HOMOLOG"/>
    <property type="match status" value="1"/>
</dbReference>
<keyword evidence="5" id="KW-1185">Reference proteome</keyword>
<evidence type="ECO:0008006" key="6">
    <source>
        <dbReference type="Google" id="ProtNLM"/>
    </source>
</evidence>
<proteinExistence type="predicted"/>
<dbReference type="InterPro" id="IPR039717">
    <property type="entry name" value="Hgh1"/>
</dbReference>
<dbReference type="InterPro" id="IPR007205">
    <property type="entry name" value="Protein_HGH1_N"/>
</dbReference>
<dbReference type="EMBL" id="BPWL01000006">
    <property type="protein sequence ID" value="GJJ11446.1"/>
    <property type="molecule type" value="Genomic_DNA"/>
</dbReference>
<reference evidence="4" key="1">
    <citation type="submission" date="2021-10" db="EMBL/GenBank/DDBJ databases">
        <title>De novo Genome Assembly of Clathrus columnatus (Basidiomycota, Fungi) Using Illumina and Nanopore Sequence Data.</title>
        <authorList>
            <person name="Ogiso-Tanaka E."/>
            <person name="Itagaki H."/>
            <person name="Hosoya T."/>
            <person name="Hosaka K."/>
        </authorList>
    </citation>
    <scope>NUCLEOTIDE SEQUENCE</scope>
    <source>
        <strain evidence="4">MO-923</strain>
    </source>
</reference>
<protein>
    <recommendedName>
        <fullName evidence="6">Protein HGH1 homolog</fullName>
    </recommendedName>
</protein>
<evidence type="ECO:0000313" key="5">
    <source>
        <dbReference type="Proteomes" id="UP001050691"/>
    </source>
</evidence>
<evidence type="ECO:0000313" key="4">
    <source>
        <dbReference type="EMBL" id="GJJ11446.1"/>
    </source>
</evidence>
<dbReference type="PANTHER" id="PTHR13387">
    <property type="entry name" value="PROTEIN HGH1 HOMOLOG"/>
    <property type="match status" value="1"/>
</dbReference>
<name>A0AAV5AA01_9AGAM</name>